<dbReference type="STRING" id="1476583.DEIPH_ctg018orf0016"/>
<organism evidence="2 3">
    <name type="scientific">Deinococcus phoenicis</name>
    <dbReference type="NCBI Taxonomy" id="1476583"/>
    <lineage>
        <taxon>Bacteria</taxon>
        <taxon>Thermotogati</taxon>
        <taxon>Deinococcota</taxon>
        <taxon>Deinococci</taxon>
        <taxon>Deinococcales</taxon>
        <taxon>Deinococcaceae</taxon>
        <taxon>Deinococcus</taxon>
    </lineage>
</organism>
<protein>
    <recommendedName>
        <fullName evidence="1">N-acetyltransferase domain-containing protein</fullName>
    </recommendedName>
</protein>
<dbReference type="Gene3D" id="3.40.630.30">
    <property type="match status" value="1"/>
</dbReference>
<comment type="caution">
    <text evidence="2">The sequence shown here is derived from an EMBL/GenBank/DDBJ whole genome shotgun (WGS) entry which is preliminary data.</text>
</comment>
<dbReference type="GO" id="GO:0016747">
    <property type="term" value="F:acyltransferase activity, transferring groups other than amino-acyl groups"/>
    <property type="evidence" value="ECO:0007669"/>
    <property type="project" value="InterPro"/>
</dbReference>
<dbReference type="AlphaFoldDB" id="A0A016QRX8"/>
<dbReference type="PROSITE" id="PS51186">
    <property type="entry name" value="GNAT"/>
    <property type="match status" value="1"/>
</dbReference>
<gene>
    <name evidence="2" type="ORF">DEIPH_ctg018orf0016</name>
</gene>
<evidence type="ECO:0000313" key="3">
    <source>
        <dbReference type="Proteomes" id="UP000020492"/>
    </source>
</evidence>
<dbReference type="PATRIC" id="fig|1476583.3.peg.1232"/>
<evidence type="ECO:0000259" key="1">
    <source>
        <dbReference type="PROSITE" id="PS51186"/>
    </source>
</evidence>
<keyword evidence="3" id="KW-1185">Reference proteome</keyword>
<reference evidence="2 3" key="1">
    <citation type="submission" date="2014-03" db="EMBL/GenBank/DDBJ databases">
        <title>Draft genome sequence of Deinococcus phoenicis 1P10ME.</title>
        <authorList>
            <person name="Stepanov V.G."/>
            <person name="Vaishampayan P."/>
            <person name="Venkateswaran K."/>
            <person name="Fox G.E."/>
        </authorList>
    </citation>
    <scope>NUCLEOTIDE SEQUENCE [LARGE SCALE GENOMIC DNA]</scope>
    <source>
        <strain evidence="2 3">1P10ME</strain>
    </source>
</reference>
<dbReference type="InterPro" id="IPR000182">
    <property type="entry name" value="GNAT_dom"/>
</dbReference>
<name>A0A016QRX8_9DEIO</name>
<dbReference type="Proteomes" id="UP000020492">
    <property type="component" value="Unassembled WGS sequence"/>
</dbReference>
<feature type="domain" description="N-acetyltransferase" evidence="1">
    <location>
        <begin position="95"/>
        <end position="223"/>
    </location>
</feature>
<dbReference type="Pfam" id="PF00583">
    <property type="entry name" value="Acetyltransf_1"/>
    <property type="match status" value="1"/>
</dbReference>
<dbReference type="eggNOG" id="COG0456">
    <property type="taxonomic scope" value="Bacteria"/>
</dbReference>
<dbReference type="EMBL" id="JHAC01000018">
    <property type="protein sequence ID" value="EYB68632.1"/>
    <property type="molecule type" value="Genomic_DNA"/>
</dbReference>
<dbReference type="InterPro" id="IPR016181">
    <property type="entry name" value="Acyl_CoA_acyltransferase"/>
</dbReference>
<evidence type="ECO:0000313" key="2">
    <source>
        <dbReference type="EMBL" id="EYB68632.1"/>
    </source>
</evidence>
<accession>A0A016QRX8</accession>
<proteinExistence type="predicted"/>
<sequence>MVGAAARFGPLVAVSAGPGLPVNTAWHDGSGPPTEADLIAFEAFSAAHGQPAVLHLLSHAAPTLLPRLRSRGYTLATVLHVYTHGLTSLPPEPALEIREEPDVTVWAALSAQGFGPGTGRIMRLVGQAPGTRRLVARVDGQPAATAALSLQNGVAALHGSSTLPEFRGRGAQMALLAARLRQAAAAGADLASVFVTPGSASERNVCRAGFGLAGMRLTFTQED</sequence>
<dbReference type="SUPFAM" id="SSF55729">
    <property type="entry name" value="Acyl-CoA N-acyltransferases (Nat)"/>
    <property type="match status" value="1"/>
</dbReference>